<proteinExistence type="predicted"/>
<evidence type="ECO:0000256" key="1">
    <source>
        <dbReference type="ARBA" id="ARBA00022737"/>
    </source>
</evidence>
<dbReference type="Proteomes" id="UP001209570">
    <property type="component" value="Unassembled WGS sequence"/>
</dbReference>
<keyword evidence="6" id="KW-1185">Reference proteome</keyword>
<keyword evidence="1" id="KW-0677">Repeat</keyword>
<dbReference type="SUPFAM" id="SSF47473">
    <property type="entry name" value="EF-hand"/>
    <property type="match status" value="1"/>
</dbReference>
<evidence type="ECO:0000259" key="4">
    <source>
        <dbReference type="PROSITE" id="PS50222"/>
    </source>
</evidence>
<dbReference type="PANTHER" id="PTHR23056:SF110">
    <property type="entry name" value="CALMODULIN"/>
    <property type="match status" value="1"/>
</dbReference>
<dbReference type="InterPro" id="IPR045198">
    <property type="entry name" value="CNBL1-10"/>
</dbReference>
<dbReference type="AlphaFoldDB" id="A0AAD5LCZ0"/>
<feature type="compositionally biased region" description="Low complexity" evidence="3">
    <location>
        <begin position="280"/>
        <end position="301"/>
    </location>
</feature>
<sequence length="526" mass="56689">MVSPLPTLSGARASALQPKPLELFPSGAPPDASGDRHRPPSARRSLCDRKPGASGLSTAQSNGASTAGAAELLASLRAKTLLDYGFMREFSLAKRKPVAERSLSRLSAQSVYRMRRTQMELDQQSRRLQAVQLQFHPPPLASETASGTVDSSAGAKAEGESRSATATTTAATAPLAQPATTSGRRRVLSLRRVSACTSRAYPSARACIDESSVGEAERAASSQAAAYFPTLWTDPPSHGHRHRSLLLPSMAGSPTPGLYRNASTSAVAPSPRPPVPRPPARAAHTAASSSGASSSSSSTGRGCIVVDGLSEFDLRKCHPTAAVTKQHGYLQEQDIPQLSAETGYDRTELYALWARFKALCSIAQSPRGIDKDTFRRGLPQLSVEDQFFIDRVFDILDADGSGILEWAEFIEALSALEKGDALKRVLFLFRVYDLNGDGVVQRQDVVQFFLASLLIPATDDVVEHARQFVAKIFEAVGCGDRDGMRVDDAVRYMREHPSADIYSVFGRTMVTTRTKLDVRQWAKGDA</sequence>
<feature type="compositionally biased region" description="Polar residues" evidence="3">
    <location>
        <begin position="55"/>
        <end position="64"/>
    </location>
</feature>
<evidence type="ECO:0000313" key="5">
    <source>
        <dbReference type="EMBL" id="KAJ0393915.1"/>
    </source>
</evidence>
<evidence type="ECO:0000256" key="2">
    <source>
        <dbReference type="ARBA" id="ARBA00022837"/>
    </source>
</evidence>
<protein>
    <recommendedName>
        <fullName evidence="4">EF-hand domain-containing protein</fullName>
    </recommendedName>
</protein>
<organism evidence="5 6">
    <name type="scientific">Pythium insidiosum</name>
    <name type="common">Pythiosis disease agent</name>
    <dbReference type="NCBI Taxonomy" id="114742"/>
    <lineage>
        <taxon>Eukaryota</taxon>
        <taxon>Sar</taxon>
        <taxon>Stramenopiles</taxon>
        <taxon>Oomycota</taxon>
        <taxon>Peronosporomycetes</taxon>
        <taxon>Pythiales</taxon>
        <taxon>Pythiaceae</taxon>
        <taxon>Pythium</taxon>
    </lineage>
</organism>
<dbReference type="GO" id="GO:0019900">
    <property type="term" value="F:kinase binding"/>
    <property type="evidence" value="ECO:0007669"/>
    <property type="project" value="InterPro"/>
</dbReference>
<dbReference type="SMART" id="SM00054">
    <property type="entry name" value="EFh"/>
    <property type="match status" value="2"/>
</dbReference>
<dbReference type="PANTHER" id="PTHR23056">
    <property type="entry name" value="CALCINEURIN B"/>
    <property type="match status" value="1"/>
</dbReference>
<dbReference type="PRINTS" id="PR00450">
    <property type="entry name" value="RECOVERIN"/>
</dbReference>
<feature type="region of interest" description="Disordered" evidence="3">
    <location>
        <begin position="1"/>
        <end position="64"/>
    </location>
</feature>
<dbReference type="InterPro" id="IPR018247">
    <property type="entry name" value="EF_Hand_1_Ca_BS"/>
</dbReference>
<dbReference type="GO" id="GO:0019722">
    <property type="term" value="P:calcium-mediated signaling"/>
    <property type="evidence" value="ECO:0007669"/>
    <property type="project" value="InterPro"/>
</dbReference>
<dbReference type="InterPro" id="IPR011992">
    <property type="entry name" value="EF-hand-dom_pair"/>
</dbReference>
<name>A0AAD5LCZ0_PYTIN</name>
<feature type="region of interest" description="Disordered" evidence="3">
    <location>
        <begin position="139"/>
        <end position="186"/>
    </location>
</feature>
<evidence type="ECO:0000313" key="6">
    <source>
        <dbReference type="Proteomes" id="UP001209570"/>
    </source>
</evidence>
<dbReference type="GO" id="GO:0005509">
    <property type="term" value="F:calcium ion binding"/>
    <property type="evidence" value="ECO:0007669"/>
    <property type="project" value="InterPro"/>
</dbReference>
<feature type="region of interest" description="Disordered" evidence="3">
    <location>
        <begin position="237"/>
        <end position="301"/>
    </location>
</feature>
<comment type="caution">
    <text evidence="5">The sequence shown here is derived from an EMBL/GenBank/DDBJ whole genome shotgun (WGS) entry which is preliminary data.</text>
</comment>
<feature type="compositionally biased region" description="Low complexity" evidence="3">
    <location>
        <begin position="164"/>
        <end position="181"/>
    </location>
</feature>
<feature type="domain" description="EF-hand" evidence="4">
    <location>
        <begin position="420"/>
        <end position="455"/>
    </location>
</feature>
<gene>
    <name evidence="5" type="ORF">P43SY_011468</name>
</gene>
<dbReference type="Pfam" id="PF13499">
    <property type="entry name" value="EF-hand_7"/>
    <property type="match status" value="1"/>
</dbReference>
<dbReference type="Gene3D" id="1.10.238.10">
    <property type="entry name" value="EF-hand"/>
    <property type="match status" value="1"/>
</dbReference>
<dbReference type="InterPro" id="IPR002048">
    <property type="entry name" value="EF_hand_dom"/>
</dbReference>
<dbReference type="EMBL" id="JAKCXM010000449">
    <property type="protein sequence ID" value="KAJ0393915.1"/>
    <property type="molecule type" value="Genomic_DNA"/>
</dbReference>
<dbReference type="PROSITE" id="PS00018">
    <property type="entry name" value="EF_HAND_1"/>
    <property type="match status" value="2"/>
</dbReference>
<feature type="domain" description="EF-hand" evidence="4">
    <location>
        <begin position="384"/>
        <end position="419"/>
    </location>
</feature>
<reference evidence="5" key="1">
    <citation type="submission" date="2021-12" db="EMBL/GenBank/DDBJ databases">
        <title>Prjna785345.</title>
        <authorList>
            <person name="Rujirawat T."/>
            <person name="Krajaejun T."/>
        </authorList>
    </citation>
    <scope>NUCLEOTIDE SEQUENCE</scope>
    <source>
        <strain evidence="5">Pi057C3</strain>
    </source>
</reference>
<feature type="compositionally biased region" description="Pro residues" evidence="3">
    <location>
        <begin position="270"/>
        <end position="279"/>
    </location>
</feature>
<keyword evidence="2" id="KW-0106">Calcium</keyword>
<dbReference type="PROSITE" id="PS50222">
    <property type="entry name" value="EF_HAND_2"/>
    <property type="match status" value="2"/>
</dbReference>
<evidence type="ECO:0000256" key="3">
    <source>
        <dbReference type="SAM" id="MobiDB-lite"/>
    </source>
</evidence>
<dbReference type="CDD" id="cd00051">
    <property type="entry name" value="EFh"/>
    <property type="match status" value="1"/>
</dbReference>
<accession>A0AAD5LCZ0</accession>